<feature type="region of interest" description="Disordered" evidence="1">
    <location>
        <begin position="1"/>
        <end position="69"/>
    </location>
</feature>
<protein>
    <submittedName>
        <fullName evidence="2">Uncharacterized protein</fullName>
    </submittedName>
</protein>
<sequence length="69" mass="7349">MRGGAGGMPGSPPLKPPHHAAAGNRERGAALRPAQGRTETQKSQRNKSLSQLTPLSHFQAKPTMERPVL</sequence>
<evidence type="ECO:0000313" key="3">
    <source>
        <dbReference type="Proteomes" id="UP000190648"/>
    </source>
</evidence>
<proteinExistence type="predicted"/>
<evidence type="ECO:0000256" key="1">
    <source>
        <dbReference type="SAM" id="MobiDB-lite"/>
    </source>
</evidence>
<evidence type="ECO:0000313" key="2">
    <source>
        <dbReference type="EMBL" id="OPJ80165.1"/>
    </source>
</evidence>
<organism evidence="2 3">
    <name type="scientific">Patagioenas fasciata monilis</name>
    <dbReference type="NCBI Taxonomy" id="372326"/>
    <lineage>
        <taxon>Eukaryota</taxon>
        <taxon>Metazoa</taxon>
        <taxon>Chordata</taxon>
        <taxon>Craniata</taxon>
        <taxon>Vertebrata</taxon>
        <taxon>Euteleostomi</taxon>
        <taxon>Archelosauria</taxon>
        <taxon>Archosauria</taxon>
        <taxon>Dinosauria</taxon>
        <taxon>Saurischia</taxon>
        <taxon>Theropoda</taxon>
        <taxon>Coelurosauria</taxon>
        <taxon>Aves</taxon>
        <taxon>Neognathae</taxon>
        <taxon>Neoaves</taxon>
        <taxon>Columbimorphae</taxon>
        <taxon>Columbiformes</taxon>
        <taxon>Columbidae</taxon>
        <taxon>Patagioenas</taxon>
    </lineage>
</organism>
<feature type="compositionally biased region" description="Polar residues" evidence="1">
    <location>
        <begin position="37"/>
        <end position="56"/>
    </location>
</feature>
<dbReference type="Proteomes" id="UP000190648">
    <property type="component" value="Unassembled WGS sequence"/>
</dbReference>
<comment type="caution">
    <text evidence="2">The sequence shown here is derived from an EMBL/GenBank/DDBJ whole genome shotgun (WGS) entry which is preliminary data.</text>
</comment>
<reference evidence="2 3" key="1">
    <citation type="submission" date="2016-02" db="EMBL/GenBank/DDBJ databases">
        <title>Band-tailed pigeon sequencing and assembly.</title>
        <authorList>
            <person name="Soares A.E."/>
            <person name="Novak B.J."/>
            <person name="Rice E.S."/>
            <person name="O'Connell B."/>
            <person name="Chang D."/>
            <person name="Weber S."/>
            <person name="Shapiro B."/>
        </authorList>
    </citation>
    <scope>NUCLEOTIDE SEQUENCE [LARGE SCALE GENOMIC DNA]</scope>
    <source>
        <strain evidence="2">BTP2013</strain>
        <tissue evidence="2">Blood</tissue>
    </source>
</reference>
<dbReference type="AlphaFoldDB" id="A0A1V4K702"/>
<gene>
    <name evidence="2" type="ORF">AV530_002550</name>
</gene>
<keyword evidence="3" id="KW-1185">Reference proteome</keyword>
<accession>A0A1V4K702</accession>
<dbReference type="EMBL" id="LSYS01004331">
    <property type="protein sequence ID" value="OPJ80165.1"/>
    <property type="molecule type" value="Genomic_DNA"/>
</dbReference>
<name>A0A1V4K702_PATFA</name>